<dbReference type="InterPro" id="IPR052032">
    <property type="entry name" value="ATP-dep_AA_Ligase"/>
</dbReference>
<evidence type="ECO:0000256" key="2">
    <source>
        <dbReference type="ARBA" id="ARBA00022741"/>
    </source>
</evidence>
<name>A0ABU2B734_9CORY</name>
<dbReference type="SUPFAM" id="SSF56059">
    <property type="entry name" value="Glutathione synthetase ATP-binding domain-like"/>
    <property type="match status" value="1"/>
</dbReference>
<dbReference type="InterPro" id="IPR011761">
    <property type="entry name" value="ATP-grasp"/>
</dbReference>
<comment type="caution">
    <text evidence="6">The sequence shown here is derived from an EMBL/GenBank/DDBJ whole genome shotgun (WGS) entry which is preliminary data.</text>
</comment>
<dbReference type="Proteomes" id="UP001183619">
    <property type="component" value="Unassembled WGS sequence"/>
</dbReference>
<keyword evidence="2 4" id="KW-0547">Nucleotide-binding</keyword>
<dbReference type="Gene3D" id="3.30.470.20">
    <property type="entry name" value="ATP-grasp fold, B domain"/>
    <property type="match status" value="1"/>
</dbReference>
<keyword evidence="7" id="KW-1185">Reference proteome</keyword>
<accession>A0ABU2B734</accession>
<reference evidence="6 7" key="1">
    <citation type="submission" date="2023-07" db="EMBL/GenBank/DDBJ databases">
        <title>Sequencing the genomes of 1000 actinobacteria strains.</title>
        <authorList>
            <person name="Klenk H.-P."/>
        </authorList>
    </citation>
    <scope>NUCLEOTIDE SEQUENCE [LARGE SCALE GENOMIC DNA]</scope>
    <source>
        <strain evidence="6 7">DSM 44508</strain>
    </source>
</reference>
<feature type="domain" description="ATP-grasp" evidence="5">
    <location>
        <begin position="126"/>
        <end position="321"/>
    </location>
</feature>
<dbReference type="Pfam" id="PF13535">
    <property type="entry name" value="ATP-grasp_4"/>
    <property type="match status" value="1"/>
</dbReference>
<keyword evidence="3 4" id="KW-0067">ATP-binding</keyword>
<evidence type="ECO:0000313" key="6">
    <source>
        <dbReference type="EMBL" id="MDR7354429.1"/>
    </source>
</evidence>
<evidence type="ECO:0000259" key="5">
    <source>
        <dbReference type="PROSITE" id="PS50975"/>
    </source>
</evidence>
<dbReference type="PANTHER" id="PTHR43585:SF2">
    <property type="entry name" value="ATP-GRASP ENZYME FSQD"/>
    <property type="match status" value="1"/>
</dbReference>
<proteinExistence type="predicted"/>
<dbReference type="RefSeq" id="WP_277104035.1">
    <property type="nucleotide sequence ID" value="NZ_BAAAJS010000035.1"/>
</dbReference>
<organism evidence="6 7">
    <name type="scientific">Corynebacterium felinum</name>
    <dbReference type="NCBI Taxonomy" id="131318"/>
    <lineage>
        <taxon>Bacteria</taxon>
        <taxon>Bacillati</taxon>
        <taxon>Actinomycetota</taxon>
        <taxon>Actinomycetes</taxon>
        <taxon>Mycobacteriales</taxon>
        <taxon>Corynebacteriaceae</taxon>
        <taxon>Corynebacterium</taxon>
    </lineage>
</organism>
<evidence type="ECO:0000256" key="1">
    <source>
        <dbReference type="ARBA" id="ARBA00022598"/>
    </source>
</evidence>
<gene>
    <name evidence="6" type="ORF">J2S37_000967</name>
</gene>
<evidence type="ECO:0000256" key="3">
    <source>
        <dbReference type="ARBA" id="ARBA00022840"/>
    </source>
</evidence>
<sequence length="421" mass="46616">MKSPDPFLGRRKMQYVAILSSDNAGGVRAFAPLIRQLGYCPLLISDQDDDLNSSLCDRHLVVNWNTPNPVLTKEIKEALPFEAGSIYGVVNLLEPLAEKVVAIPTAHQSSATCENLNFLTRKDLFRSKMRELGVSNLSSHSGTEEEILTREINYPVVAKPAAQSGGSFYVRKVENDEELSEFLSLLTGRLGANTLILVEEYFRGHEFSIDGYLQNGFFHTILAAEKPDHDDSLLHDSGLIVMPPQNPLVKEAVSAASFILRDVGNALGINNMWFHAEFRVNSAGKIEIIEINPRPGGRLFAKAAEVVSGLDPLKIVLSMAVNQKVDIPSQSNSSNAFLMGHVSIERFEEGVFEVDEDAIEEINKHPHVLFSSILSPYRVSNLERENFFCDILIEGEDMASLKESYLKITNIINKGSRKVGS</sequence>
<dbReference type="EMBL" id="JAVDYF010000001">
    <property type="protein sequence ID" value="MDR7354429.1"/>
    <property type="molecule type" value="Genomic_DNA"/>
</dbReference>
<dbReference type="PANTHER" id="PTHR43585">
    <property type="entry name" value="FUMIPYRROLE BIOSYNTHESIS PROTEIN C"/>
    <property type="match status" value="1"/>
</dbReference>
<evidence type="ECO:0000313" key="7">
    <source>
        <dbReference type="Proteomes" id="UP001183619"/>
    </source>
</evidence>
<keyword evidence="1" id="KW-0436">Ligase</keyword>
<protein>
    <recommendedName>
        <fullName evidence="5">ATP-grasp domain-containing protein</fullName>
    </recommendedName>
</protein>
<evidence type="ECO:0000256" key="4">
    <source>
        <dbReference type="PROSITE-ProRule" id="PRU00409"/>
    </source>
</evidence>
<dbReference type="PROSITE" id="PS50975">
    <property type="entry name" value="ATP_GRASP"/>
    <property type="match status" value="1"/>
</dbReference>